<organism evidence="3 4">
    <name type="scientific">Thermocatellispora tengchongensis</name>
    <dbReference type="NCBI Taxonomy" id="1073253"/>
    <lineage>
        <taxon>Bacteria</taxon>
        <taxon>Bacillati</taxon>
        <taxon>Actinomycetota</taxon>
        <taxon>Actinomycetes</taxon>
        <taxon>Streptosporangiales</taxon>
        <taxon>Streptosporangiaceae</taxon>
        <taxon>Thermocatellispora</taxon>
    </lineage>
</organism>
<evidence type="ECO:0000313" key="4">
    <source>
        <dbReference type="Proteomes" id="UP000578449"/>
    </source>
</evidence>
<feature type="region of interest" description="Disordered" evidence="1">
    <location>
        <begin position="138"/>
        <end position="172"/>
    </location>
</feature>
<reference evidence="3 4" key="1">
    <citation type="submission" date="2020-08" db="EMBL/GenBank/DDBJ databases">
        <title>Genomic Encyclopedia of Type Strains, Phase IV (KMG-IV): sequencing the most valuable type-strain genomes for metagenomic binning, comparative biology and taxonomic classification.</title>
        <authorList>
            <person name="Goeker M."/>
        </authorList>
    </citation>
    <scope>NUCLEOTIDE SEQUENCE [LARGE SCALE GENOMIC DNA]</scope>
    <source>
        <strain evidence="3 4">DSM 45615</strain>
    </source>
</reference>
<gene>
    <name evidence="3" type="ORF">HNP84_004147</name>
</gene>
<dbReference type="Pfam" id="PF20000">
    <property type="entry name" value="fvmX2"/>
    <property type="match status" value="1"/>
</dbReference>
<evidence type="ECO:0000256" key="1">
    <source>
        <dbReference type="SAM" id="MobiDB-lite"/>
    </source>
</evidence>
<evidence type="ECO:0000259" key="2">
    <source>
        <dbReference type="Pfam" id="PF20000"/>
    </source>
</evidence>
<protein>
    <recommendedName>
        <fullName evidence="2">FtsH ternary system domain-containing protein</fullName>
    </recommendedName>
</protein>
<dbReference type="Proteomes" id="UP000578449">
    <property type="component" value="Unassembled WGS sequence"/>
</dbReference>
<sequence length="263" mass="28984">MCNPRRVKVRASKRLSQAWQAELERTVALSATVTGEARIIEPVGAGLAPPVRARLAEILADDPDWEKTEDGLRRDVPGGHLLYHPDTGELEIVATVAAEVSAEGQARRVIGGVAEAEAQVEVTVGYYEDGYRGRTKRVAEREGREQAEGEAEKQAVREAAERAGSEREAAERRLREQEGALLAEARADAEQALAGARAARQDEVTAGAERRVRELHQGYLGYFNRPLTHAYRDVLLERAARADAHNLVYVEDEGVIKIQFEVE</sequence>
<dbReference type="AlphaFoldDB" id="A0A840PEF4"/>
<dbReference type="InterPro" id="IPR045482">
    <property type="entry name" value="fvmX2"/>
</dbReference>
<evidence type="ECO:0000313" key="3">
    <source>
        <dbReference type="EMBL" id="MBB5134415.1"/>
    </source>
</evidence>
<comment type="caution">
    <text evidence="3">The sequence shown here is derived from an EMBL/GenBank/DDBJ whole genome shotgun (WGS) entry which is preliminary data.</text>
</comment>
<dbReference type="EMBL" id="JACHGN010000008">
    <property type="protein sequence ID" value="MBB5134415.1"/>
    <property type="molecule type" value="Genomic_DNA"/>
</dbReference>
<accession>A0A840PEF4</accession>
<proteinExistence type="predicted"/>
<feature type="domain" description="FtsH ternary system" evidence="2">
    <location>
        <begin position="1"/>
        <end position="261"/>
    </location>
</feature>
<name>A0A840PEF4_9ACTN</name>
<dbReference type="RefSeq" id="WP_185051321.1">
    <property type="nucleotide sequence ID" value="NZ_BAABIX010000007.1"/>
</dbReference>
<keyword evidence="4" id="KW-1185">Reference proteome</keyword>